<comment type="caution">
    <text evidence="1">The sequence shown here is derived from an EMBL/GenBank/DDBJ whole genome shotgun (WGS) entry which is preliminary data.</text>
</comment>
<dbReference type="InterPro" id="IPR052018">
    <property type="entry name" value="PHP_domain"/>
</dbReference>
<dbReference type="SUPFAM" id="SSF89550">
    <property type="entry name" value="PHP domain-like"/>
    <property type="match status" value="1"/>
</dbReference>
<dbReference type="Proteomes" id="UP000824071">
    <property type="component" value="Unassembled WGS sequence"/>
</dbReference>
<accession>A0A9D1IHB9</accession>
<dbReference type="Pfam" id="PF13263">
    <property type="entry name" value="PHP_C"/>
    <property type="match status" value="1"/>
</dbReference>
<dbReference type="EMBL" id="DVMW01000028">
    <property type="protein sequence ID" value="HIU35819.1"/>
    <property type="molecule type" value="Genomic_DNA"/>
</dbReference>
<dbReference type="InterPro" id="IPR016195">
    <property type="entry name" value="Pol/histidinol_Pase-like"/>
</dbReference>
<dbReference type="CDD" id="cd07432">
    <property type="entry name" value="PHP_HisPPase"/>
    <property type="match status" value="1"/>
</dbReference>
<name>A0A9D1IHB9_9FIRM</name>
<dbReference type="GO" id="GO:0004534">
    <property type="term" value="F:5'-3' RNA exonuclease activity"/>
    <property type="evidence" value="ECO:0007669"/>
    <property type="project" value="TreeGrafter"/>
</dbReference>
<dbReference type="PANTHER" id="PTHR42924">
    <property type="entry name" value="EXONUCLEASE"/>
    <property type="match status" value="1"/>
</dbReference>
<dbReference type="PANTHER" id="PTHR42924:SF3">
    <property type="entry name" value="POLYMERASE_HISTIDINOL PHOSPHATASE N-TERMINAL DOMAIN-CONTAINING PROTEIN"/>
    <property type="match status" value="1"/>
</dbReference>
<protein>
    <submittedName>
        <fullName evidence="1">PHP domain-containing protein</fullName>
    </submittedName>
</protein>
<gene>
    <name evidence="1" type="ORF">IAC53_04325</name>
</gene>
<proteinExistence type="predicted"/>
<dbReference type="GO" id="GO:0035312">
    <property type="term" value="F:5'-3' DNA exonuclease activity"/>
    <property type="evidence" value="ECO:0007669"/>
    <property type="project" value="TreeGrafter"/>
</dbReference>
<reference evidence="1" key="1">
    <citation type="submission" date="2020-10" db="EMBL/GenBank/DDBJ databases">
        <authorList>
            <person name="Gilroy R."/>
        </authorList>
    </citation>
    <scope>NUCLEOTIDE SEQUENCE</scope>
    <source>
        <strain evidence="1">ChiGjej1B1-19959</strain>
    </source>
</reference>
<organism evidence="1 2">
    <name type="scientific">Candidatus Fimenecus excrementigallinarum</name>
    <dbReference type="NCBI Taxonomy" id="2840816"/>
    <lineage>
        <taxon>Bacteria</taxon>
        <taxon>Bacillati</taxon>
        <taxon>Bacillota</taxon>
        <taxon>Clostridia</taxon>
        <taxon>Candidatus Fimenecus</taxon>
    </lineage>
</organism>
<evidence type="ECO:0000313" key="2">
    <source>
        <dbReference type="Proteomes" id="UP000824071"/>
    </source>
</evidence>
<reference evidence="1" key="2">
    <citation type="journal article" date="2021" name="PeerJ">
        <title>Extensive microbial diversity within the chicken gut microbiome revealed by metagenomics and culture.</title>
        <authorList>
            <person name="Gilroy R."/>
            <person name="Ravi A."/>
            <person name="Getino M."/>
            <person name="Pursley I."/>
            <person name="Horton D.L."/>
            <person name="Alikhan N.F."/>
            <person name="Baker D."/>
            <person name="Gharbi K."/>
            <person name="Hall N."/>
            <person name="Watson M."/>
            <person name="Adriaenssens E.M."/>
            <person name="Foster-Nyarko E."/>
            <person name="Jarju S."/>
            <person name="Secka A."/>
            <person name="Antonio M."/>
            <person name="Oren A."/>
            <person name="Chaudhuri R.R."/>
            <person name="La Ragione R."/>
            <person name="Hildebrand F."/>
            <person name="Pallen M.J."/>
        </authorList>
    </citation>
    <scope>NUCLEOTIDE SEQUENCE</scope>
    <source>
        <strain evidence="1">ChiGjej1B1-19959</strain>
    </source>
</reference>
<evidence type="ECO:0000313" key="1">
    <source>
        <dbReference type="EMBL" id="HIU35819.1"/>
    </source>
</evidence>
<dbReference type="AlphaFoldDB" id="A0A9D1IHB9"/>
<sequence length="224" mass="25271">MPFYTELHAHTMETSCCAEERAETLVQDCLLHGYRTLVVTDHYSHTTFEALDGRTHREKIDVFLCGYRAAKKAAAQTPLTVLPGMELRFTAPGNSNDYLVYGLTEEWLYETEGLLEKSLPQFMPLARAAGLLVYQAHPFRNGMHIVDPGLLDGFEVYNACVRHASRNGIAQQWAQRHGKPGISGSDYHRREDAGRGGIETDAEIRTNDDLLRCLRSGAYRLIRK</sequence>
<dbReference type="Gene3D" id="3.20.20.140">
    <property type="entry name" value="Metal-dependent hydrolases"/>
    <property type="match status" value="1"/>
</dbReference>